<dbReference type="InterPro" id="IPR006708">
    <property type="entry name" value="Pex19"/>
</dbReference>
<dbReference type="InParanoid" id="E1ZQZ3"/>
<dbReference type="KEGG" id="cvr:CHLNCDRAFT_54884"/>
<dbReference type="eggNOG" id="KOG3133">
    <property type="taxonomic scope" value="Eukaryota"/>
</dbReference>
<dbReference type="GO" id="GO:0005778">
    <property type="term" value="C:peroxisomal membrane"/>
    <property type="evidence" value="ECO:0007669"/>
    <property type="project" value="TreeGrafter"/>
</dbReference>
<name>E1ZQZ3_CHLVA</name>
<feature type="region of interest" description="Disordered" evidence="1">
    <location>
        <begin position="113"/>
        <end position="135"/>
    </location>
</feature>
<dbReference type="OrthoDB" id="21292at2759"/>
<organism evidence="3">
    <name type="scientific">Chlorella variabilis</name>
    <name type="common">Green alga</name>
    <dbReference type="NCBI Taxonomy" id="554065"/>
    <lineage>
        <taxon>Eukaryota</taxon>
        <taxon>Viridiplantae</taxon>
        <taxon>Chlorophyta</taxon>
        <taxon>core chlorophytes</taxon>
        <taxon>Trebouxiophyceae</taxon>
        <taxon>Chlorellales</taxon>
        <taxon>Chlorellaceae</taxon>
        <taxon>Chlorella clade</taxon>
        <taxon>Chlorella</taxon>
    </lineage>
</organism>
<dbReference type="STRING" id="554065.E1ZQZ3"/>
<evidence type="ECO:0000313" key="3">
    <source>
        <dbReference type="Proteomes" id="UP000008141"/>
    </source>
</evidence>
<dbReference type="AlphaFoldDB" id="E1ZQZ3"/>
<keyword evidence="3" id="KW-1185">Reference proteome</keyword>
<feature type="compositionally biased region" description="Gly residues" evidence="1">
    <location>
        <begin position="119"/>
        <end position="130"/>
    </location>
</feature>
<dbReference type="Gene3D" id="1.20.120.900">
    <property type="entry name" value="Pex19, mPTS binding domain"/>
    <property type="match status" value="1"/>
</dbReference>
<dbReference type="GO" id="GO:0045046">
    <property type="term" value="P:protein import into peroxisome membrane"/>
    <property type="evidence" value="ECO:0007669"/>
    <property type="project" value="TreeGrafter"/>
</dbReference>
<dbReference type="PANTHER" id="PTHR12774">
    <property type="entry name" value="PEROXISOMAL BIOGENESIS FACTOR 19"/>
    <property type="match status" value="1"/>
</dbReference>
<dbReference type="InterPro" id="IPR038322">
    <property type="entry name" value="Pex19_C_sf"/>
</dbReference>
<evidence type="ECO:0000256" key="1">
    <source>
        <dbReference type="SAM" id="MobiDB-lite"/>
    </source>
</evidence>
<evidence type="ECO:0000313" key="2">
    <source>
        <dbReference type="EMBL" id="EFN51810.1"/>
    </source>
</evidence>
<dbReference type="Pfam" id="PF04614">
    <property type="entry name" value="Pex19"/>
    <property type="match status" value="1"/>
</dbReference>
<feature type="region of interest" description="Disordered" evidence="1">
    <location>
        <begin position="1"/>
        <end position="71"/>
    </location>
</feature>
<dbReference type="Proteomes" id="UP000008141">
    <property type="component" value="Unassembled WGS sequence"/>
</dbReference>
<gene>
    <name evidence="2" type="ORF">CHLNCDRAFT_54884</name>
</gene>
<proteinExistence type="predicted"/>
<dbReference type="PANTHER" id="PTHR12774:SF2">
    <property type="entry name" value="PEROXISOMAL BIOGENESIS FACTOR 19"/>
    <property type="match status" value="1"/>
</dbReference>
<dbReference type="EMBL" id="GL433860">
    <property type="protein sequence ID" value="EFN51810.1"/>
    <property type="molecule type" value="Genomic_DNA"/>
</dbReference>
<dbReference type="GeneID" id="17351222"/>
<protein>
    <submittedName>
        <fullName evidence="2">Uncharacterized protein</fullName>
    </submittedName>
</protein>
<reference evidence="2 3" key="1">
    <citation type="journal article" date="2010" name="Plant Cell">
        <title>The Chlorella variabilis NC64A genome reveals adaptation to photosymbiosis, coevolution with viruses, and cryptic sex.</title>
        <authorList>
            <person name="Blanc G."/>
            <person name="Duncan G."/>
            <person name="Agarkova I."/>
            <person name="Borodovsky M."/>
            <person name="Gurnon J."/>
            <person name="Kuo A."/>
            <person name="Lindquist E."/>
            <person name="Lucas S."/>
            <person name="Pangilinan J."/>
            <person name="Polle J."/>
            <person name="Salamov A."/>
            <person name="Terry A."/>
            <person name="Yamada T."/>
            <person name="Dunigan D.D."/>
            <person name="Grigoriev I.V."/>
            <person name="Claverie J.M."/>
            <person name="Van Etten J.L."/>
        </authorList>
    </citation>
    <scope>NUCLEOTIDE SEQUENCE [LARGE SCALE GENOMIC DNA]</scope>
    <source>
        <strain evidence="2 3">NC64A</strain>
    </source>
</reference>
<feature type="compositionally biased region" description="Low complexity" evidence="1">
    <location>
        <begin position="34"/>
        <end position="64"/>
    </location>
</feature>
<sequence length="250" mass="25282">MTGADPGVDLDALLDAEEQDAGAAGAPGGERDGAPPAGSEQATGGSSGGSSRAAAAGASQQGRSQQRDLHATLHALSQQAPSFADSGEHPESEEELLRLLTQHLGALGGAAGVGSAAAGAGGGGGGGGEGAAAAGAPPEMASLVDTIMQQLLSKEDIGERYPSWLAANRDKLTQDEYQRYEKQHGFIRAICAMYESTPADFAQLMQQCGQPPQEIVDELAPGMQFGPDGLPTFGGGEEGLPPELKDCTIQ</sequence>
<accession>E1ZQZ3</accession>
<dbReference type="RefSeq" id="XP_005843912.1">
    <property type="nucleotide sequence ID" value="XM_005843850.1"/>
</dbReference>
<dbReference type="GO" id="GO:0033328">
    <property type="term" value="F:peroxisome membrane targeting sequence binding"/>
    <property type="evidence" value="ECO:0007669"/>
    <property type="project" value="TreeGrafter"/>
</dbReference>